<dbReference type="EMBL" id="JACEGD010000064">
    <property type="protein sequence ID" value="MBH5391984.1"/>
    <property type="molecule type" value="Genomic_DNA"/>
</dbReference>
<name>A0ABS0PF99_9BRAD</name>
<dbReference type="RefSeq" id="WP_197969544.1">
    <property type="nucleotide sequence ID" value="NZ_JACEGD010000064.1"/>
</dbReference>
<accession>A0ABS0PF99</accession>
<keyword evidence="2" id="KW-1185">Reference proteome</keyword>
<comment type="caution">
    <text evidence="1">The sequence shown here is derived from an EMBL/GenBank/DDBJ whole genome shotgun (WGS) entry which is preliminary data.</text>
</comment>
<evidence type="ECO:0000313" key="2">
    <source>
        <dbReference type="Proteomes" id="UP001194539"/>
    </source>
</evidence>
<evidence type="ECO:0000313" key="1">
    <source>
        <dbReference type="EMBL" id="MBH5391984.1"/>
    </source>
</evidence>
<reference evidence="1 2" key="1">
    <citation type="submission" date="2020-07" db="EMBL/GenBank/DDBJ databases">
        <title>Bradyrhizobium diversity isolated from nodules of indigenous legumes of Western Australia.</title>
        <authorList>
            <person name="Klepa M.S."/>
        </authorList>
    </citation>
    <scope>NUCLEOTIDE SEQUENCE [LARGE SCALE GENOMIC DNA]</scope>
    <source>
        <strain evidence="1 2">CNPSo 4019</strain>
    </source>
</reference>
<organism evidence="1 2">
    <name type="scientific">Bradyrhizobium diversitatis</name>
    <dbReference type="NCBI Taxonomy" id="2755406"/>
    <lineage>
        <taxon>Bacteria</taxon>
        <taxon>Pseudomonadati</taxon>
        <taxon>Pseudomonadota</taxon>
        <taxon>Alphaproteobacteria</taxon>
        <taxon>Hyphomicrobiales</taxon>
        <taxon>Nitrobacteraceae</taxon>
        <taxon>Bradyrhizobium</taxon>
    </lineage>
</organism>
<sequence>MKSPTAVRAKILLPTSELRLHMRSRRLGYASINSGLTYFGGEEVKPGSFQYQAYMTNAVIFASSAGEDRNGRWVETWNFTLTEKNSETMIACFSRVVNNLDLGEAKDAGKFGLLAVGELHRTPN</sequence>
<proteinExistence type="predicted"/>
<dbReference type="Proteomes" id="UP001194539">
    <property type="component" value="Unassembled WGS sequence"/>
</dbReference>
<gene>
    <name evidence="1" type="ORF">H1B27_37850</name>
</gene>
<protein>
    <submittedName>
        <fullName evidence="1">Uncharacterized protein</fullName>
    </submittedName>
</protein>